<dbReference type="Gene3D" id="3.40.630.30">
    <property type="match status" value="1"/>
</dbReference>
<reference evidence="4 5" key="1">
    <citation type="submission" date="2018-07" db="EMBL/GenBank/DDBJ databases">
        <title>Genomic Encyclopedia of Type Strains, Phase III (KMG-III): the genomes of soil and plant-associated and newly described type strains.</title>
        <authorList>
            <person name="Whitman W."/>
        </authorList>
    </citation>
    <scope>NUCLEOTIDE SEQUENCE [LARGE SCALE GENOMIC DNA]</scope>
    <source>
        <strain evidence="4 5">CECT 8236</strain>
    </source>
</reference>
<dbReference type="EMBL" id="QRDY01000017">
    <property type="protein sequence ID" value="RED55564.1"/>
    <property type="molecule type" value="Genomic_DNA"/>
</dbReference>
<dbReference type="InterPro" id="IPR000182">
    <property type="entry name" value="GNAT_dom"/>
</dbReference>
<evidence type="ECO:0000313" key="4">
    <source>
        <dbReference type="EMBL" id="RED55564.1"/>
    </source>
</evidence>
<dbReference type="OrthoDB" id="5292888at2"/>
<dbReference type="SUPFAM" id="SSF55729">
    <property type="entry name" value="Acyl-CoA N-acyltransferases (Nat)"/>
    <property type="match status" value="1"/>
</dbReference>
<dbReference type="GO" id="GO:0016747">
    <property type="term" value="F:acyltransferase activity, transferring groups other than amino-acyl groups"/>
    <property type="evidence" value="ECO:0007669"/>
    <property type="project" value="InterPro"/>
</dbReference>
<comment type="caution">
    <text evidence="4">The sequence shown here is derived from an EMBL/GenBank/DDBJ whole genome shotgun (WGS) entry which is preliminary data.</text>
</comment>
<proteinExistence type="predicted"/>
<feature type="domain" description="N-acetyltransferase" evidence="3">
    <location>
        <begin position="1"/>
        <end position="162"/>
    </location>
</feature>
<organism evidence="4 5">
    <name type="scientific">Cohnella lupini</name>
    <dbReference type="NCBI Taxonomy" id="1294267"/>
    <lineage>
        <taxon>Bacteria</taxon>
        <taxon>Bacillati</taxon>
        <taxon>Bacillota</taxon>
        <taxon>Bacilli</taxon>
        <taxon>Bacillales</taxon>
        <taxon>Paenibacillaceae</taxon>
        <taxon>Cohnella</taxon>
    </lineage>
</organism>
<keyword evidence="1 4" id="KW-0808">Transferase</keyword>
<dbReference type="InterPro" id="IPR016181">
    <property type="entry name" value="Acyl_CoA_acyltransferase"/>
</dbReference>
<accession>A0A3D9I1E7</accession>
<name>A0A3D9I1E7_9BACL</name>
<dbReference type="RefSeq" id="WP_115994834.1">
    <property type="nucleotide sequence ID" value="NZ_QRDY01000017.1"/>
</dbReference>
<dbReference type="PROSITE" id="PS51186">
    <property type="entry name" value="GNAT"/>
    <property type="match status" value="1"/>
</dbReference>
<dbReference type="PANTHER" id="PTHR43420">
    <property type="entry name" value="ACETYLTRANSFERASE"/>
    <property type="match status" value="1"/>
</dbReference>
<gene>
    <name evidence="4" type="ORF">DFP95_11798</name>
</gene>
<dbReference type="Pfam" id="PF00583">
    <property type="entry name" value="Acetyltransf_1"/>
    <property type="match status" value="1"/>
</dbReference>
<evidence type="ECO:0000256" key="1">
    <source>
        <dbReference type="ARBA" id="ARBA00022679"/>
    </source>
</evidence>
<sequence length="176" mass="20317">MCIRKANLMDARGIAKVHVDSWRSTYKNIIPDEFLRKLSYAERTDLWNRNISKEGTHVYVALNNAGEIVGFADCGKRESNNADNSGDITSIYLLEEYQGRGIGKQLLKQLFLQFEELDFTRIFVEVLENNKTRFFYEYYGASLIKSEKIKIAGADLMMLTYEWSNIGEVLTKFDTV</sequence>
<protein>
    <submittedName>
        <fullName evidence="4">L-amino acid N-acyltransferase YncA</fullName>
    </submittedName>
</protein>
<dbReference type="CDD" id="cd04301">
    <property type="entry name" value="NAT_SF"/>
    <property type="match status" value="1"/>
</dbReference>
<dbReference type="InterPro" id="IPR050680">
    <property type="entry name" value="YpeA/RimI_acetyltransf"/>
</dbReference>
<evidence type="ECO:0000313" key="5">
    <source>
        <dbReference type="Proteomes" id="UP000256869"/>
    </source>
</evidence>
<evidence type="ECO:0000256" key="2">
    <source>
        <dbReference type="ARBA" id="ARBA00023315"/>
    </source>
</evidence>
<dbReference type="AlphaFoldDB" id="A0A3D9I1E7"/>
<dbReference type="Proteomes" id="UP000256869">
    <property type="component" value="Unassembled WGS sequence"/>
</dbReference>
<evidence type="ECO:0000259" key="3">
    <source>
        <dbReference type="PROSITE" id="PS51186"/>
    </source>
</evidence>
<keyword evidence="5" id="KW-1185">Reference proteome</keyword>
<keyword evidence="2 4" id="KW-0012">Acyltransferase</keyword>